<evidence type="ECO:0000256" key="10">
    <source>
        <dbReference type="RuleBase" id="RU000508"/>
    </source>
</evidence>
<comment type="subunit">
    <text evidence="9">Homotetramer.</text>
</comment>
<dbReference type="Proteomes" id="UP000239837">
    <property type="component" value="Chromosome"/>
</dbReference>
<dbReference type="AlphaFoldDB" id="A0AB74E7L5"/>
<dbReference type="GO" id="GO:0006002">
    <property type="term" value="P:fructose 6-phosphate metabolic process"/>
    <property type="evidence" value="ECO:0007669"/>
    <property type="project" value="TreeGrafter"/>
</dbReference>
<keyword evidence="6 9" id="KW-0460">Magnesium</keyword>
<dbReference type="InterPro" id="IPR000146">
    <property type="entry name" value="FBPase_class-1"/>
</dbReference>
<comment type="caution">
    <text evidence="9">Lacks conserved residue(s) required for the propagation of feature annotation.</text>
</comment>
<feature type="binding site" evidence="9">
    <location>
        <position position="173"/>
    </location>
    <ligand>
        <name>Mg(2+)</name>
        <dbReference type="ChEBI" id="CHEBI:18420"/>
        <label>2</label>
    </ligand>
</feature>
<keyword evidence="5 9" id="KW-0378">Hydrolase</keyword>
<feature type="region of interest" description="Disordered" evidence="11">
    <location>
        <begin position="37"/>
        <end position="56"/>
    </location>
</feature>
<evidence type="ECO:0000256" key="5">
    <source>
        <dbReference type="ARBA" id="ARBA00022801"/>
    </source>
</evidence>
<reference evidence="14" key="1">
    <citation type="submission" date="2016-05" db="EMBL/GenBank/DDBJ databases">
        <authorList>
            <consortium name="Pathogen Informatics"/>
        </authorList>
    </citation>
    <scope>NUCLEOTIDE SEQUENCE</scope>
    <source>
        <strain evidence="14">WHO F</strain>
    </source>
</reference>
<keyword evidence="7 9" id="KW-0119">Carbohydrate metabolism</keyword>
<evidence type="ECO:0000259" key="13">
    <source>
        <dbReference type="Pfam" id="PF18913"/>
    </source>
</evidence>
<evidence type="ECO:0000313" key="14">
    <source>
        <dbReference type="EMBL" id="SBM85312.1"/>
    </source>
</evidence>
<dbReference type="NCBIfam" id="NF006779">
    <property type="entry name" value="PRK09293.1-3"/>
    <property type="match status" value="1"/>
</dbReference>
<evidence type="ECO:0000256" key="2">
    <source>
        <dbReference type="ARBA" id="ARBA00010941"/>
    </source>
</evidence>
<evidence type="ECO:0000313" key="15">
    <source>
        <dbReference type="EMBL" id="SBQ20456.1"/>
    </source>
</evidence>
<comment type="cofactor">
    <cofactor evidence="9">
        <name>Mg(2+)</name>
        <dbReference type="ChEBI" id="CHEBI:18420"/>
    </cofactor>
    <text evidence="9">Binds 2 magnesium ions per subunit.</text>
</comment>
<comment type="subcellular location">
    <subcellularLocation>
        <location evidence="9">Cytoplasm</location>
    </subcellularLocation>
</comment>
<dbReference type="EC" id="3.1.3.11" evidence="9"/>
<proteinExistence type="inferred from homology"/>
<feature type="binding site" evidence="9">
    <location>
        <position position="328"/>
    </location>
    <ligand>
        <name>substrate</name>
    </ligand>
</feature>
<dbReference type="SUPFAM" id="SSF56655">
    <property type="entry name" value="Carbohydrate phosphatase"/>
    <property type="match status" value="1"/>
</dbReference>
<dbReference type="PIRSF" id="PIRSF000904">
    <property type="entry name" value="FBPtase_SBPase"/>
    <property type="match status" value="1"/>
</dbReference>
<name>A0AB74E7L5_NEIGO</name>
<evidence type="ECO:0000256" key="1">
    <source>
        <dbReference type="ARBA" id="ARBA00001273"/>
    </source>
</evidence>
<feature type="binding site" evidence="9">
    <location>
        <position position="170"/>
    </location>
    <ligand>
        <name>Mg(2+)</name>
        <dbReference type="ChEBI" id="CHEBI:18420"/>
        <label>1</label>
    </ligand>
</feature>
<dbReference type="EMBL" id="LT591897">
    <property type="protein sequence ID" value="SBQ20456.1"/>
    <property type="molecule type" value="Genomic_DNA"/>
</dbReference>
<dbReference type="GO" id="GO:0006094">
    <property type="term" value="P:gluconeogenesis"/>
    <property type="evidence" value="ECO:0007669"/>
    <property type="project" value="UniProtKB-UniRule"/>
</dbReference>
<dbReference type="InterPro" id="IPR044015">
    <property type="entry name" value="FBPase_C_dom"/>
</dbReference>
<dbReference type="InterPro" id="IPR028343">
    <property type="entry name" value="FBPtase"/>
</dbReference>
<evidence type="ECO:0000256" key="8">
    <source>
        <dbReference type="ARBA" id="ARBA00024331"/>
    </source>
</evidence>
<protein>
    <recommendedName>
        <fullName evidence="9">Fructose-1,6-bisphosphatase class 1</fullName>
        <shortName evidence="9">FBPase class 1</shortName>
        <ecNumber evidence="9">3.1.3.11</ecNumber>
    </recommendedName>
    <alternativeName>
        <fullName evidence="9">D-fructose-1,6-bisphosphate 1-phosphohydrolase class 1</fullName>
    </alternativeName>
</protein>
<feature type="domain" description="Fructose-1-6-bisphosphatase class I N-terminal" evidence="12">
    <location>
        <begin position="66"/>
        <end position="248"/>
    </location>
</feature>
<evidence type="ECO:0000256" key="7">
    <source>
        <dbReference type="ARBA" id="ARBA00023277"/>
    </source>
</evidence>
<dbReference type="Pfam" id="PF00316">
    <property type="entry name" value="FBPase"/>
    <property type="match status" value="1"/>
</dbReference>
<evidence type="ECO:0000256" key="3">
    <source>
        <dbReference type="ARBA" id="ARBA00022490"/>
    </source>
</evidence>
<dbReference type="PIRSF" id="PIRSF500210">
    <property type="entry name" value="FBPtase"/>
    <property type="match status" value="1"/>
</dbReference>
<dbReference type="EMBL" id="FLKW01000001">
    <property type="protein sequence ID" value="SBM85312.1"/>
    <property type="molecule type" value="Genomic_DNA"/>
</dbReference>
<evidence type="ECO:0000256" key="11">
    <source>
        <dbReference type="SAM" id="MobiDB-lite"/>
    </source>
</evidence>
<feature type="binding site" evidence="9">
    <location>
        <position position="170"/>
    </location>
    <ligand>
        <name>Mg(2+)</name>
        <dbReference type="ChEBI" id="CHEBI:18420"/>
        <label>2</label>
    </ligand>
</feature>
<evidence type="ECO:0000259" key="12">
    <source>
        <dbReference type="Pfam" id="PF00316"/>
    </source>
</evidence>
<evidence type="ECO:0000256" key="6">
    <source>
        <dbReference type="ARBA" id="ARBA00022842"/>
    </source>
</evidence>
<comment type="pathway">
    <text evidence="8">Carbohydrate biosynthesis.</text>
</comment>
<feature type="binding site" evidence="9">
    <location>
        <position position="172"/>
    </location>
    <ligand>
        <name>Mg(2+)</name>
        <dbReference type="ChEBI" id="CHEBI:18420"/>
        <label>1</label>
    </ligand>
</feature>
<dbReference type="FunFam" id="3.40.190.80:FF:000011">
    <property type="entry name" value="Fructose-1,6-bisphosphatase class 1"/>
    <property type="match status" value="1"/>
</dbReference>
<feature type="binding site" evidence="9">
    <location>
        <position position="151"/>
    </location>
    <ligand>
        <name>Mg(2+)</name>
        <dbReference type="ChEBI" id="CHEBI:18420"/>
        <label>1</label>
    </ligand>
</feature>
<comment type="catalytic activity">
    <reaction evidence="1 9">
        <text>beta-D-fructose 1,6-bisphosphate + H2O = beta-D-fructose 6-phosphate + phosphate</text>
        <dbReference type="Rhea" id="RHEA:11064"/>
        <dbReference type="ChEBI" id="CHEBI:15377"/>
        <dbReference type="ChEBI" id="CHEBI:32966"/>
        <dbReference type="ChEBI" id="CHEBI:43474"/>
        <dbReference type="ChEBI" id="CHEBI:57634"/>
        <dbReference type="EC" id="3.1.3.11"/>
    </reaction>
</comment>
<dbReference type="Gene3D" id="3.30.540.10">
    <property type="entry name" value="Fructose-1,6-Bisphosphatase, subunit A, domain 1"/>
    <property type="match status" value="1"/>
</dbReference>
<dbReference type="PANTHER" id="PTHR11556">
    <property type="entry name" value="FRUCTOSE-1,6-BISPHOSPHATASE-RELATED"/>
    <property type="match status" value="1"/>
</dbReference>
<dbReference type="GO" id="GO:0042132">
    <property type="term" value="F:fructose 1,6-bisphosphate 1-phosphatase activity"/>
    <property type="evidence" value="ECO:0007669"/>
    <property type="project" value="UniProtKB-UniRule"/>
</dbReference>
<feature type="binding site" evidence="9">
    <location>
        <position position="262"/>
    </location>
    <ligand>
        <name>substrate</name>
    </ligand>
</feature>
<feature type="binding site" evidence="9">
    <location>
        <begin position="173"/>
        <end position="176"/>
    </location>
    <ligand>
        <name>substrate</name>
    </ligand>
</feature>
<dbReference type="NCBIfam" id="NF006780">
    <property type="entry name" value="PRK09293.1-4"/>
    <property type="match status" value="1"/>
</dbReference>
<evidence type="ECO:0000256" key="9">
    <source>
        <dbReference type="HAMAP-Rule" id="MF_01855"/>
    </source>
</evidence>
<evidence type="ECO:0000256" key="4">
    <source>
        <dbReference type="ARBA" id="ARBA00022723"/>
    </source>
</evidence>
<dbReference type="Gene3D" id="3.40.190.80">
    <property type="match status" value="1"/>
</dbReference>
<dbReference type="GO" id="GO:0030388">
    <property type="term" value="P:fructose 1,6-bisphosphate metabolic process"/>
    <property type="evidence" value="ECO:0007669"/>
    <property type="project" value="TreeGrafter"/>
</dbReference>
<dbReference type="GO" id="GO:0005986">
    <property type="term" value="P:sucrose biosynthetic process"/>
    <property type="evidence" value="ECO:0007669"/>
    <property type="project" value="TreeGrafter"/>
</dbReference>
<dbReference type="GO" id="GO:0005829">
    <property type="term" value="C:cytosol"/>
    <property type="evidence" value="ECO:0007669"/>
    <property type="project" value="TreeGrafter"/>
</dbReference>
<feature type="binding site" evidence="9">
    <location>
        <position position="334"/>
    </location>
    <ligand>
        <name>Mg(2+)</name>
        <dbReference type="ChEBI" id="CHEBI:18420"/>
        <label>2</label>
    </ligand>
</feature>
<dbReference type="PRINTS" id="PR00115">
    <property type="entry name" value="F16BPHPHTASE"/>
</dbReference>
<dbReference type="Pfam" id="PF18913">
    <property type="entry name" value="FBPase_C"/>
    <property type="match status" value="1"/>
</dbReference>
<accession>A0AB74E7L5</accession>
<dbReference type="PANTHER" id="PTHR11556:SF35">
    <property type="entry name" value="SEDOHEPTULOSE-1,7-BISPHOSPHATASE, CHLOROPLASTIC"/>
    <property type="match status" value="1"/>
</dbReference>
<dbReference type="GO" id="GO:0006000">
    <property type="term" value="P:fructose metabolic process"/>
    <property type="evidence" value="ECO:0007669"/>
    <property type="project" value="TreeGrafter"/>
</dbReference>
<dbReference type="HAMAP" id="MF_01855">
    <property type="entry name" value="FBPase_class1"/>
    <property type="match status" value="1"/>
</dbReference>
<sequence>MSIFFKNKFGILYFSIRLPRSDLPRAVFSHYNPTRYPAERTKGTPRSNLPPFRRHKPFRNEQTMDTLTRFLPEHLQQNQLPEALGGVLLSVVSACTEINAKVRLGALAGVLGMAGTGNIQGEDQKKLDVIANNIMIDTLKANPAVAGLASEEEDTFVSAGENGRYLVLFDPLDGSSNIDVNISVGTIFSILAKPEGALATESFLQTGRQQLAAGYVLYGPQTQLAFTFGHGVYVFTLNAENEFVLTKENPKVPESTKEFAINMSNRRHWLPPVQQYVDELLAGETGTRGKNYNMRWVASMVAEIHRILMRGGVFMYLQDKRDPSKPGKLRLMYEANPMALILEQAGASASNAYQAMLDIQPESLHQRVAVIMGSSEEVDYLNRLHSK</sequence>
<dbReference type="GO" id="GO:0000287">
    <property type="term" value="F:magnesium ion binding"/>
    <property type="evidence" value="ECO:0007669"/>
    <property type="project" value="UniProtKB-UniRule"/>
</dbReference>
<feature type="domain" description="Fructose-1-6-bisphosphatase class 1 C-terminal" evidence="13">
    <location>
        <begin position="252"/>
        <end position="384"/>
    </location>
</feature>
<dbReference type="CDD" id="cd00354">
    <property type="entry name" value="FBPase"/>
    <property type="match status" value="1"/>
</dbReference>
<organism evidence="14">
    <name type="scientific">Neisseria gonorrhoeae</name>
    <dbReference type="NCBI Taxonomy" id="485"/>
    <lineage>
        <taxon>Bacteria</taxon>
        <taxon>Pseudomonadati</taxon>
        <taxon>Pseudomonadota</taxon>
        <taxon>Betaproteobacteria</taxon>
        <taxon>Neisseriales</taxon>
        <taxon>Neisseriaceae</taxon>
        <taxon>Neisseria</taxon>
    </lineage>
</organism>
<keyword evidence="4 9" id="KW-0479">Metal-binding</keyword>
<gene>
    <name evidence="9 14" type="primary">fbp</name>
    <name evidence="14" type="ORF">WHOF_00059</name>
    <name evidence="15" type="ORF">WHOF_00988</name>
</gene>
<dbReference type="InterPro" id="IPR033391">
    <property type="entry name" value="FBPase_N"/>
</dbReference>
<keyword evidence="3 9" id="KW-0963">Cytoplasm</keyword>
<comment type="similarity">
    <text evidence="2 9 10">Belongs to the FBPase class 1 family.</text>
</comment>
<dbReference type="FunFam" id="3.30.540.10:FF:000006">
    <property type="entry name" value="Fructose-1,6-bisphosphatase class 1"/>
    <property type="match status" value="1"/>
</dbReference>